<sequence length="825" mass="87779">MATIRTQIELMDNMTSPLMHVTNAVNSTVNALEGMDRALNSSFDSSAFDSIRQDLNAANAQFDEMTNNIRQNERAQENLNKDIRAGSSAVDSLQNKVLALVATYATFHTLGNGLNLSDQLVQTTARLNMMNDGLQTTEELQKMIYASAERSRGSYLATADIVAKLGLRAGDAFDSNKETIAFAENLNKMFIIAGASQEEMSSASLQLTQALGSGVLRGEELNAVFESAPNVIQAIADYMDVPIGKIREMASDGEVSAEIVKNAMLSATDAINDQFEQMPLTFNQIWTGFKNQSLMAFQPVLQRMNEIANSEGFQNMISNLVNGMMILAGITMTLLDTISAVSGFIVGNWSIIEPLIMGIVTAMGIYAGYLIVIRTLEMISTGIKIASALASYAHAAATGVQASATAAATAAQYGLNTALLASPITWIIIAVIALIAVFYAVVAAINKFAGTSISATGLIFGAFAWLGTGILNILIFILNVGIMTAEMLTNGFLIGLYLMQLGWIGLNILIRVILDAIYNFAMASAEGIANGWNSMIFGLQMGFYHFQTFTSKVFQAVGQGTINVANSILTGISAIVNTAASGLNKLIGLANMIPGVEIGTVGEVNLSVGSGVQSFVDSIGSGITMPTMPDKVSLNRSNMTGDYLSSVQAPEVPNKVSFDTVGYLDMGAAWDAGYGFGEGIEDKVSGFDPKSLFDVGEIPDPSEYQNALDMANIPSFDEMGGLGGGDGTGGKGGGSAYDKVPKNVADTAANTAAMKDALDFTNEELKYMRDLAEREIINRFTTAEIKVDMVNHNTINNDLDLDGVIDYLTEGVEEAMESSAEGVHS</sequence>
<feature type="transmembrane region" description="Helical" evidence="2">
    <location>
        <begin position="385"/>
        <end position="404"/>
    </location>
</feature>
<feature type="domain" description="Tape measure protein N-terminal" evidence="3">
    <location>
        <begin position="113"/>
        <end position="296"/>
    </location>
</feature>
<feature type="transmembrane region" description="Helical" evidence="2">
    <location>
        <begin position="351"/>
        <end position="373"/>
    </location>
</feature>
<dbReference type="EMBL" id="JBHSEF010000023">
    <property type="protein sequence ID" value="MFC4355304.1"/>
    <property type="molecule type" value="Genomic_DNA"/>
</dbReference>
<dbReference type="RefSeq" id="WP_378141771.1">
    <property type="nucleotide sequence ID" value="NZ_JBHSEF010000023.1"/>
</dbReference>
<dbReference type="Proteomes" id="UP001595733">
    <property type="component" value="Unassembled WGS sequence"/>
</dbReference>
<keyword evidence="2" id="KW-0472">Membrane</keyword>
<keyword evidence="2" id="KW-0812">Transmembrane</keyword>
<evidence type="ECO:0000256" key="2">
    <source>
        <dbReference type="SAM" id="Phobius"/>
    </source>
</evidence>
<organism evidence="4 5">
    <name type="scientific">Chryseomicrobium palamuruense</name>
    <dbReference type="NCBI Taxonomy" id="682973"/>
    <lineage>
        <taxon>Bacteria</taxon>
        <taxon>Bacillati</taxon>
        <taxon>Bacillota</taxon>
        <taxon>Bacilli</taxon>
        <taxon>Bacillales</taxon>
        <taxon>Caryophanaceae</taxon>
        <taxon>Chryseomicrobium</taxon>
    </lineage>
</organism>
<comment type="caution">
    <text evidence="4">The sequence shown here is derived from an EMBL/GenBank/DDBJ whole genome shotgun (WGS) entry which is preliminary data.</text>
</comment>
<proteinExistence type="predicted"/>
<feature type="transmembrane region" description="Helical" evidence="2">
    <location>
        <begin position="424"/>
        <end position="445"/>
    </location>
</feature>
<name>A0ABV8UVT5_9BACL</name>
<dbReference type="Pfam" id="PF20155">
    <property type="entry name" value="TMP_3"/>
    <property type="match status" value="1"/>
</dbReference>
<keyword evidence="5" id="KW-1185">Reference proteome</keyword>
<gene>
    <name evidence="4" type="ORF">ACFO0S_09620</name>
</gene>
<evidence type="ECO:0000259" key="3">
    <source>
        <dbReference type="Pfam" id="PF20155"/>
    </source>
</evidence>
<accession>A0ABV8UVT5</accession>
<evidence type="ECO:0000256" key="1">
    <source>
        <dbReference type="SAM" id="Coils"/>
    </source>
</evidence>
<dbReference type="NCBIfam" id="TIGR02675">
    <property type="entry name" value="tape_meas_nterm"/>
    <property type="match status" value="1"/>
</dbReference>
<feature type="transmembrane region" description="Helical" evidence="2">
    <location>
        <begin position="457"/>
        <end position="482"/>
    </location>
</feature>
<feature type="transmembrane region" description="Helical" evidence="2">
    <location>
        <begin position="324"/>
        <end position="345"/>
    </location>
</feature>
<evidence type="ECO:0000313" key="5">
    <source>
        <dbReference type="Proteomes" id="UP001595733"/>
    </source>
</evidence>
<dbReference type="InterPro" id="IPR013491">
    <property type="entry name" value="Tape_meas_N"/>
</dbReference>
<feature type="coiled-coil region" evidence="1">
    <location>
        <begin position="48"/>
        <end position="82"/>
    </location>
</feature>
<protein>
    <submittedName>
        <fullName evidence="4">Tape measure protein</fullName>
    </submittedName>
</protein>
<evidence type="ECO:0000313" key="4">
    <source>
        <dbReference type="EMBL" id="MFC4355304.1"/>
    </source>
</evidence>
<keyword evidence="2" id="KW-1133">Transmembrane helix</keyword>
<keyword evidence="1" id="KW-0175">Coiled coil</keyword>
<reference evidence="5" key="1">
    <citation type="journal article" date="2019" name="Int. J. Syst. Evol. Microbiol.">
        <title>The Global Catalogue of Microorganisms (GCM) 10K type strain sequencing project: providing services to taxonomists for standard genome sequencing and annotation.</title>
        <authorList>
            <consortium name="The Broad Institute Genomics Platform"/>
            <consortium name="The Broad Institute Genome Sequencing Center for Infectious Disease"/>
            <person name="Wu L."/>
            <person name="Ma J."/>
        </authorList>
    </citation>
    <scope>NUCLEOTIDE SEQUENCE [LARGE SCALE GENOMIC DNA]</scope>
    <source>
        <strain evidence="5">CCUG 50353</strain>
    </source>
</reference>
<feature type="transmembrane region" description="Helical" evidence="2">
    <location>
        <begin position="494"/>
        <end position="514"/>
    </location>
</feature>